<accession>A0A2T9YX36</accession>
<dbReference type="GO" id="GO:0005886">
    <property type="term" value="C:plasma membrane"/>
    <property type="evidence" value="ECO:0007669"/>
    <property type="project" value="TreeGrafter"/>
</dbReference>
<evidence type="ECO:0000256" key="2">
    <source>
        <dbReference type="RuleBase" id="RU363116"/>
    </source>
</evidence>
<dbReference type="PANTHER" id="PTHR23248">
    <property type="entry name" value="PHOSPHOLIPID SCRAMBLASE-RELATED"/>
    <property type="match status" value="1"/>
</dbReference>
<dbReference type="OrthoDB" id="191150at2759"/>
<evidence type="ECO:0000313" key="3">
    <source>
        <dbReference type="EMBL" id="PVU96864.1"/>
    </source>
</evidence>
<dbReference type="Pfam" id="PF03803">
    <property type="entry name" value="Scramblase"/>
    <property type="match status" value="1"/>
</dbReference>
<dbReference type="Proteomes" id="UP000245699">
    <property type="component" value="Unassembled WGS sequence"/>
</dbReference>
<comment type="caution">
    <text evidence="3">The sequence shown here is derived from an EMBL/GenBank/DDBJ whole genome shotgun (WGS) entry which is preliminary data.</text>
</comment>
<protein>
    <recommendedName>
        <fullName evidence="2">Phospholipid scramblase</fullName>
    </recommendedName>
</protein>
<proteinExistence type="inferred from homology"/>
<dbReference type="AlphaFoldDB" id="A0A2T9YX36"/>
<dbReference type="SUPFAM" id="SSF54518">
    <property type="entry name" value="Tubby C-terminal domain-like"/>
    <property type="match status" value="1"/>
</dbReference>
<sequence length="308" mass="35722">MLGITNRNLFRHCYKPLTKNFFLLRGLHTSHLIKRDDSRFGRAPRSQTKNTKRIDNSKVEYVPSNTVLDSYSPAAHILSQGAIIITRNIEFMSLLVGFEQSNRYALLDQQGNLLGYMLEDSTLVSMLMRQSFRLHRPFKVTILDANMKPVLRVTRPFSFINSKISVSDMEENLIGETHQEWHLWRRRYNLFTDKTQFARVDAPFLSWQFDMRDVNDYLVASVSRNFIGFGRELFTDAGQYVLRMDPYILSIERGNLSQPLSLSGNNYEQLGVSSRILTFDQRAVLLANAISIDFDYFSRHSNHHIGPI</sequence>
<evidence type="ECO:0000313" key="4">
    <source>
        <dbReference type="Proteomes" id="UP000245699"/>
    </source>
</evidence>
<keyword evidence="4" id="KW-1185">Reference proteome</keyword>
<name>A0A2T9YX36_9FUNG</name>
<dbReference type="STRING" id="61424.A0A2T9YX36"/>
<dbReference type="PANTHER" id="PTHR23248:SF9">
    <property type="entry name" value="PHOSPHOLIPID SCRAMBLASE"/>
    <property type="match status" value="1"/>
</dbReference>
<evidence type="ECO:0000256" key="1">
    <source>
        <dbReference type="ARBA" id="ARBA00005350"/>
    </source>
</evidence>
<gene>
    <name evidence="3" type="ORF">BB559_002235</name>
</gene>
<dbReference type="GO" id="GO:0017128">
    <property type="term" value="F:phospholipid scramblase activity"/>
    <property type="evidence" value="ECO:0007669"/>
    <property type="project" value="InterPro"/>
</dbReference>
<dbReference type="EMBL" id="MBFT01000129">
    <property type="protein sequence ID" value="PVU96864.1"/>
    <property type="molecule type" value="Genomic_DNA"/>
</dbReference>
<comment type="similarity">
    <text evidence="1 2">Belongs to the phospholipid scramblase family.</text>
</comment>
<reference evidence="3 4" key="1">
    <citation type="journal article" date="2018" name="MBio">
        <title>Comparative Genomics Reveals the Core Gene Toolbox for the Fungus-Insect Symbiosis.</title>
        <authorList>
            <person name="Wang Y."/>
            <person name="Stata M."/>
            <person name="Wang W."/>
            <person name="Stajich J.E."/>
            <person name="White M.M."/>
            <person name="Moncalvo J.M."/>
        </authorList>
    </citation>
    <scope>NUCLEOTIDE SEQUENCE [LARGE SCALE GENOMIC DNA]</scope>
    <source>
        <strain evidence="3 4">AUS-77-4</strain>
    </source>
</reference>
<dbReference type="InterPro" id="IPR025659">
    <property type="entry name" value="Tubby-like_C"/>
</dbReference>
<dbReference type="InterPro" id="IPR005552">
    <property type="entry name" value="Scramblase"/>
</dbReference>
<organism evidence="3 4">
    <name type="scientific">Furculomyces boomerangus</name>
    <dbReference type="NCBI Taxonomy" id="61424"/>
    <lineage>
        <taxon>Eukaryota</taxon>
        <taxon>Fungi</taxon>
        <taxon>Fungi incertae sedis</taxon>
        <taxon>Zoopagomycota</taxon>
        <taxon>Kickxellomycotina</taxon>
        <taxon>Harpellomycetes</taxon>
        <taxon>Harpellales</taxon>
        <taxon>Harpellaceae</taxon>
        <taxon>Furculomyces</taxon>
    </lineage>
</organism>